<dbReference type="Gene3D" id="3.40.50.620">
    <property type="entry name" value="HUPs"/>
    <property type="match status" value="1"/>
</dbReference>
<comment type="similarity">
    <text evidence="1">Belongs to the universal stress protein A family.</text>
</comment>
<dbReference type="Pfam" id="PF00582">
    <property type="entry name" value="Usp"/>
    <property type="match status" value="1"/>
</dbReference>
<dbReference type="STRING" id="264251.FB00_12320"/>
<sequence>MSVVVAHLSTPEGREALDSAATEAVRRGTELVVVVTEGSTSTPELAAAHEDDLRRVEERLEGTGTTLRREQGTSDLADDLVSAAERASADLIVIGLRRRSPVGKLILGSNAQRILLDAPCPVLAVKPERAAGA</sequence>
<protein>
    <submittedName>
        <fullName evidence="3">Universal stress protein UspA</fullName>
    </submittedName>
</protein>
<evidence type="ECO:0000313" key="4">
    <source>
        <dbReference type="Proteomes" id="UP000035265"/>
    </source>
</evidence>
<gene>
    <name evidence="3" type="ORF">FB00_12320</name>
</gene>
<dbReference type="CDD" id="cd00293">
    <property type="entry name" value="USP-like"/>
    <property type="match status" value="1"/>
</dbReference>
<dbReference type="PANTHER" id="PTHR46268">
    <property type="entry name" value="STRESS RESPONSE PROTEIN NHAX"/>
    <property type="match status" value="1"/>
</dbReference>
<dbReference type="RefSeq" id="WP_047233156.1">
    <property type="nucleotide sequence ID" value="NZ_JNBQ01000014.1"/>
</dbReference>
<accession>A0A0H2L2X5</accession>
<dbReference type="PATRIC" id="fig|264251.5.peg.2507"/>
<evidence type="ECO:0000256" key="1">
    <source>
        <dbReference type="ARBA" id="ARBA00008791"/>
    </source>
</evidence>
<comment type="caution">
    <text evidence="3">The sequence shown here is derived from an EMBL/GenBank/DDBJ whole genome shotgun (WGS) entry which is preliminary data.</text>
</comment>
<name>A0A0H2L2X5_9MICO</name>
<keyword evidence="4" id="KW-1185">Reference proteome</keyword>
<dbReference type="EMBL" id="JNBQ01000014">
    <property type="protein sequence ID" value="KLN34472.1"/>
    <property type="molecule type" value="Genomic_DNA"/>
</dbReference>
<dbReference type="InterPro" id="IPR006016">
    <property type="entry name" value="UspA"/>
</dbReference>
<proteinExistence type="inferred from homology"/>
<dbReference type="PANTHER" id="PTHR46268:SF6">
    <property type="entry name" value="UNIVERSAL STRESS PROTEIN UP12"/>
    <property type="match status" value="1"/>
</dbReference>
<organism evidence="3 4">
    <name type="scientific">Cellulosimicrobium funkei</name>
    <dbReference type="NCBI Taxonomy" id="264251"/>
    <lineage>
        <taxon>Bacteria</taxon>
        <taxon>Bacillati</taxon>
        <taxon>Actinomycetota</taxon>
        <taxon>Actinomycetes</taxon>
        <taxon>Micrococcales</taxon>
        <taxon>Promicromonosporaceae</taxon>
        <taxon>Cellulosimicrobium</taxon>
    </lineage>
</organism>
<dbReference type="Proteomes" id="UP000035265">
    <property type="component" value="Unassembled WGS sequence"/>
</dbReference>
<evidence type="ECO:0000259" key="2">
    <source>
        <dbReference type="Pfam" id="PF00582"/>
    </source>
</evidence>
<feature type="domain" description="UspA" evidence="2">
    <location>
        <begin position="3"/>
        <end position="126"/>
    </location>
</feature>
<evidence type="ECO:0000313" key="3">
    <source>
        <dbReference type="EMBL" id="KLN34472.1"/>
    </source>
</evidence>
<dbReference type="AlphaFoldDB" id="A0A0H2L2X5"/>
<dbReference type="InterPro" id="IPR014729">
    <property type="entry name" value="Rossmann-like_a/b/a_fold"/>
</dbReference>
<dbReference type="SUPFAM" id="SSF52402">
    <property type="entry name" value="Adenine nucleotide alpha hydrolases-like"/>
    <property type="match status" value="1"/>
</dbReference>
<reference evidence="3 4" key="1">
    <citation type="submission" date="2014-05" db="EMBL/GenBank/DDBJ databases">
        <title>Cellulosimicrobium funkei U11 genome.</title>
        <authorList>
            <person name="Hu C."/>
            <person name="Gong Y."/>
            <person name="Wan W."/>
            <person name="Jiang M."/>
        </authorList>
    </citation>
    <scope>NUCLEOTIDE SEQUENCE [LARGE SCALE GENOMIC DNA]</scope>
    <source>
        <strain evidence="3 4">U11</strain>
    </source>
</reference>